<dbReference type="AlphaFoldDB" id="A0A226EAZ2"/>
<reference evidence="2 3" key="1">
    <citation type="submission" date="2015-12" db="EMBL/GenBank/DDBJ databases">
        <title>The genome of Folsomia candida.</title>
        <authorList>
            <person name="Faddeeva A."/>
            <person name="Derks M.F."/>
            <person name="Anvar Y."/>
            <person name="Smit S."/>
            <person name="Van Straalen N."/>
            <person name="Roelofs D."/>
        </authorList>
    </citation>
    <scope>NUCLEOTIDE SEQUENCE [LARGE SCALE GENOMIC DNA]</scope>
    <source>
        <strain evidence="2 3">VU population</strain>
        <tissue evidence="2">Whole body</tissue>
    </source>
</reference>
<sequence>MGDHHIAKYPAIQMRSILWKFNSIDVHFIAVIWIVLSYIVAVSTMFFVVPTRSQYFYSLVSYGQSDKTDAVFLMFLGFEIYAKTSQAFMMAMEAFSIFPSLPATAFWLDRLIRIGSQIPVSEKIRIFQKFQILTTYYNHASIWLLAPVICAFIPAGLVISCAFASIRFHSFLPFFEYLPFPILSDNGIFILAVTLLPSAAIYEASNELVRKIRAEGKPEKVLRRRFIALHPFGVRIGAISKIRKIAILLSYNFIANYIFTLLITFPQEKVTR</sequence>
<feature type="transmembrane region" description="Helical" evidence="1">
    <location>
        <begin position="186"/>
        <end position="204"/>
    </location>
</feature>
<dbReference type="Proteomes" id="UP000198287">
    <property type="component" value="Unassembled WGS sequence"/>
</dbReference>
<feature type="transmembrane region" description="Helical" evidence="1">
    <location>
        <begin position="24"/>
        <end position="49"/>
    </location>
</feature>
<feature type="transmembrane region" description="Helical" evidence="1">
    <location>
        <begin position="142"/>
        <end position="166"/>
    </location>
</feature>
<evidence type="ECO:0000313" key="3">
    <source>
        <dbReference type="Proteomes" id="UP000198287"/>
    </source>
</evidence>
<accession>A0A226EAZ2</accession>
<organism evidence="2 3">
    <name type="scientific">Folsomia candida</name>
    <name type="common">Springtail</name>
    <dbReference type="NCBI Taxonomy" id="158441"/>
    <lineage>
        <taxon>Eukaryota</taxon>
        <taxon>Metazoa</taxon>
        <taxon>Ecdysozoa</taxon>
        <taxon>Arthropoda</taxon>
        <taxon>Hexapoda</taxon>
        <taxon>Collembola</taxon>
        <taxon>Entomobryomorpha</taxon>
        <taxon>Isotomoidea</taxon>
        <taxon>Isotomidae</taxon>
        <taxon>Proisotominae</taxon>
        <taxon>Folsomia</taxon>
    </lineage>
</organism>
<comment type="caution">
    <text evidence="2">The sequence shown here is derived from an EMBL/GenBank/DDBJ whole genome shotgun (WGS) entry which is preliminary data.</text>
</comment>
<keyword evidence="1" id="KW-0472">Membrane</keyword>
<name>A0A226EAZ2_FOLCA</name>
<gene>
    <name evidence="2" type="ORF">Fcan01_11365</name>
</gene>
<keyword evidence="1" id="KW-0812">Transmembrane</keyword>
<protein>
    <submittedName>
        <fullName evidence="2">Uncharacterized protein</fullName>
    </submittedName>
</protein>
<keyword evidence="3" id="KW-1185">Reference proteome</keyword>
<keyword evidence="1" id="KW-1133">Transmembrane helix</keyword>
<dbReference type="EMBL" id="LNIX01000005">
    <property type="protein sequence ID" value="OXA53826.1"/>
    <property type="molecule type" value="Genomic_DNA"/>
</dbReference>
<proteinExistence type="predicted"/>
<evidence type="ECO:0000256" key="1">
    <source>
        <dbReference type="SAM" id="Phobius"/>
    </source>
</evidence>
<evidence type="ECO:0000313" key="2">
    <source>
        <dbReference type="EMBL" id="OXA53826.1"/>
    </source>
</evidence>
<feature type="transmembrane region" description="Helical" evidence="1">
    <location>
        <begin position="245"/>
        <end position="265"/>
    </location>
</feature>